<evidence type="ECO:0000256" key="1">
    <source>
        <dbReference type="ARBA" id="ARBA00009034"/>
    </source>
</evidence>
<dbReference type="GO" id="GO:0008284">
    <property type="term" value="P:positive regulation of cell population proliferation"/>
    <property type="evidence" value="ECO:0007669"/>
    <property type="project" value="TreeGrafter"/>
</dbReference>
<feature type="domain" description="Insulin-like" evidence="5">
    <location>
        <begin position="46"/>
        <end position="104"/>
    </location>
</feature>
<dbReference type="Proteomes" id="UP000823561">
    <property type="component" value="Chromosome 4"/>
</dbReference>
<proteinExistence type="inferred from homology"/>
<dbReference type="GO" id="GO:0043066">
    <property type="term" value="P:negative regulation of apoptotic process"/>
    <property type="evidence" value="ECO:0007669"/>
    <property type="project" value="TreeGrafter"/>
</dbReference>
<dbReference type="GO" id="GO:0005179">
    <property type="term" value="F:hormone activity"/>
    <property type="evidence" value="ECO:0007669"/>
    <property type="project" value="InterPro"/>
</dbReference>
<dbReference type="Gene3D" id="1.10.100.10">
    <property type="entry name" value="Insulin-like"/>
    <property type="match status" value="1"/>
</dbReference>
<reference evidence="6" key="1">
    <citation type="submission" date="2020-10" db="EMBL/GenBank/DDBJ databases">
        <title>Chromosome-scale genome assembly of the Allis shad, Alosa alosa.</title>
        <authorList>
            <person name="Margot Z."/>
            <person name="Christophe K."/>
            <person name="Cabau C."/>
            <person name="Louis A."/>
            <person name="Berthelot C."/>
            <person name="Parey E."/>
            <person name="Roest Crollius H."/>
            <person name="Montfort J."/>
            <person name="Robinson-Rechavi M."/>
            <person name="Bucao C."/>
            <person name="Bouchez O."/>
            <person name="Gislard M."/>
            <person name="Lluch J."/>
            <person name="Milhes M."/>
            <person name="Lampietro C."/>
            <person name="Lopez Roques C."/>
            <person name="Donnadieu C."/>
            <person name="Braasch I."/>
            <person name="Desvignes T."/>
            <person name="Postlethwait J."/>
            <person name="Bobe J."/>
            <person name="Guiguen Y."/>
        </authorList>
    </citation>
    <scope>NUCLEOTIDE SEQUENCE</scope>
    <source>
        <strain evidence="6">M-15738</strain>
        <tissue evidence="6">Blood</tissue>
    </source>
</reference>
<keyword evidence="4" id="KW-0732">Signal</keyword>
<feature type="signal peptide" evidence="4">
    <location>
        <begin position="1"/>
        <end position="44"/>
    </location>
</feature>
<dbReference type="GO" id="GO:0005615">
    <property type="term" value="C:extracellular space"/>
    <property type="evidence" value="ECO:0007669"/>
    <property type="project" value="TreeGrafter"/>
</dbReference>
<dbReference type="SUPFAM" id="SSF56994">
    <property type="entry name" value="Insulin-like"/>
    <property type="match status" value="1"/>
</dbReference>
<dbReference type="PANTHER" id="PTHR46845:SF2">
    <property type="entry name" value="INSULIN-LIKE GROWTH FACTOR 3"/>
    <property type="match status" value="1"/>
</dbReference>
<sequence>MPSTESRPNGTSAGGCMLKVLCWQCVCWLCPFLLLLSLPEHTHAGRPRCGIELMADLEFVCGDRGFYRGRTGGRRGLARARGKGIIDQCCVKGGCDLQYLESYCAKPKRKRRHAADAAQHDMELMFRALFVRRYTQQASHMADRHEERTQFLKTRRDSHKLTEKQPPLPEQLNDDASLQHSGSSTTEQHHNSDPPLQPDAQPMKRTCLPAFG</sequence>
<feature type="compositionally biased region" description="Basic and acidic residues" evidence="3">
    <location>
        <begin position="141"/>
        <end position="150"/>
    </location>
</feature>
<comment type="similarity">
    <text evidence="1">Belongs to the insulin family.</text>
</comment>
<feature type="chain" id="PRO_5044023163" description="Insulin-like domain-containing protein" evidence="4">
    <location>
        <begin position="45"/>
        <end position="212"/>
    </location>
</feature>
<dbReference type="GO" id="GO:0048009">
    <property type="term" value="P:insulin-like growth factor receptor signaling pathway"/>
    <property type="evidence" value="ECO:0007669"/>
    <property type="project" value="TreeGrafter"/>
</dbReference>
<dbReference type="PANTHER" id="PTHR46845">
    <property type="entry name" value="INSULIN-LIKE GROWTH FACTOR I"/>
    <property type="match status" value="1"/>
</dbReference>
<dbReference type="SMART" id="SM00078">
    <property type="entry name" value="IlGF"/>
    <property type="match status" value="1"/>
</dbReference>
<dbReference type="InterPro" id="IPR016179">
    <property type="entry name" value="Insulin-like"/>
</dbReference>
<comment type="caution">
    <text evidence="6">The sequence shown here is derived from an EMBL/GenBank/DDBJ whole genome shotgun (WGS) entry which is preliminary data.</text>
</comment>
<dbReference type="GO" id="GO:0008283">
    <property type="term" value="P:cell population proliferation"/>
    <property type="evidence" value="ECO:0007669"/>
    <property type="project" value="TreeGrafter"/>
</dbReference>
<evidence type="ECO:0000259" key="5">
    <source>
        <dbReference type="SMART" id="SM00078"/>
    </source>
</evidence>
<protein>
    <recommendedName>
        <fullName evidence="5">Insulin-like domain-containing protein</fullName>
    </recommendedName>
</protein>
<dbReference type="AlphaFoldDB" id="A0AAV6H704"/>
<accession>A0AAV6H704</accession>
<keyword evidence="7" id="KW-1185">Reference proteome</keyword>
<feature type="compositionally biased region" description="Polar residues" evidence="3">
    <location>
        <begin position="174"/>
        <end position="186"/>
    </location>
</feature>
<keyword evidence="2" id="KW-1015">Disulfide bond</keyword>
<evidence type="ECO:0000313" key="6">
    <source>
        <dbReference type="EMBL" id="KAG5281806.1"/>
    </source>
</evidence>
<dbReference type="GO" id="GO:0005159">
    <property type="term" value="F:insulin-like growth factor receptor binding"/>
    <property type="evidence" value="ECO:0007669"/>
    <property type="project" value="TreeGrafter"/>
</dbReference>
<gene>
    <name evidence="6" type="ORF">AALO_G00049020</name>
</gene>
<dbReference type="GO" id="GO:0051897">
    <property type="term" value="P:positive regulation of phosphatidylinositol 3-kinase/protein kinase B signal transduction"/>
    <property type="evidence" value="ECO:0007669"/>
    <property type="project" value="TreeGrafter"/>
</dbReference>
<evidence type="ECO:0000256" key="3">
    <source>
        <dbReference type="SAM" id="MobiDB-lite"/>
    </source>
</evidence>
<name>A0AAV6H704_9TELE</name>
<dbReference type="InterPro" id="IPR036438">
    <property type="entry name" value="Insulin-like_sf"/>
</dbReference>
<dbReference type="EMBL" id="JADWDJ010000004">
    <property type="protein sequence ID" value="KAG5281806.1"/>
    <property type="molecule type" value="Genomic_DNA"/>
</dbReference>
<evidence type="ECO:0000256" key="4">
    <source>
        <dbReference type="SAM" id="SignalP"/>
    </source>
</evidence>
<evidence type="ECO:0000256" key="2">
    <source>
        <dbReference type="ARBA" id="ARBA00023157"/>
    </source>
</evidence>
<organism evidence="6 7">
    <name type="scientific">Alosa alosa</name>
    <name type="common">allis shad</name>
    <dbReference type="NCBI Taxonomy" id="278164"/>
    <lineage>
        <taxon>Eukaryota</taxon>
        <taxon>Metazoa</taxon>
        <taxon>Chordata</taxon>
        <taxon>Craniata</taxon>
        <taxon>Vertebrata</taxon>
        <taxon>Euteleostomi</taxon>
        <taxon>Actinopterygii</taxon>
        <taxon>Neopterygii</taxon>
        <taxon>Teleostei</taxon>
        <taxon>Clupei</taxon>
        <taxon>Clupeiformes</taxon>
        <taxon>Clupeoidei</taxon>
        <taxon>Clupeidae</taxon>
        <taxon>Alosa</taxon>
    </lineage>
</organism>
<evidence type="ECO:0000313" key="7">
    <source>
        <dbReference type="Proteomes" id="UP000823561"/>
    </source>
</evidence>
<feature type="region of interest" description="Disordered" evidence="3">
    <location>
        <begin position="140"/>
        <end position="212"/>
    </location>
</feature>